<evidence type="ECO:0000256" key="1">
    <source>
        <dbReference type="ARBA" id="ARBA00009199"/>
    </source>
</evidence>
<dbReference type="Pfam" id="PF01425">
    <property type="entry name" value="Amidase"/>
    <property type="match status" value="1"/>
</dbReference>
<keyword evidence="5" id="KW-1185">Reference proteome</keyword>
<dbReference type="InterPro" id="IPR000120">
    <property type="entry name" value="Amidase"/>
</dbReference>
<dbReference type="OrthoDB" id="182039at2"/>
<comment type="similarity">
    <text evidence="1">Belongs to the amidase family.</text>
</comment>
<feature type="domain" description="Amidase" evidence="3">
    <location>
        <begin position="105"/>
        <end position="527"/>
    </location>
</feature>
<gene>
    <name evidence="4" type="ORF">ETD83_02660</name>
</gene>
<dbReference type="Gene3D" id="3.90.1300.10">
    <property type="entry name" value="Amidase signature (AS) domain"/>
    <property type="match status" value="1"/>
</dbReference>
<dbReference type="PANTHER" id="PTHR11895:SF7">
    <property type="entry name" value="GLUTAMYL-TRNA(GLN) AMIDOTRANSFERASE SUBUNIT A, MITOCHONDRIAL"/>
    <property type="match status" value="1"/>
</dbReference>
<evidence type="ECO:0000313" key="4">
    <source>
        <dbReference type="EMBL" id="TMR06932.1"/>
    </source>
</evidence>
<name>A0A5C4JJV4_9ACTN</name>
<dbReference type="PANTHER" id="PTHR11895">
    <property type="entry name" value="TRANSAMIDASE"/>
    <property type="match status" value="1"/>
</dbReference>
<evidence type="ECO:0000256" key="2">
    <source>
        <dbReference type="SAM" id="MobiDB-lite"/>
    </source>
</evidence>
<reference evidence="4 5" key="1">
    <citation type="submission" date="2019-05" db="EMBL/GenBank/DDBJ databases">
        <title>Draft genome sequence of Actinomadura sp. 14C53.</title>
        <authorList>
            <person name="Saricaoglu S."/>
            <person name="Isik K."/>
        </authorList>
    </citation>
    <scope>NUCLEOTIDE SEQUENCE [LARGE SCALE GENOMIC DNA]</scope>
    <source>
        <strain evidence="4 5">14C53</strain>
    </source>
</reference>
<feature type="region of interest" description="Disordered" evidence="2">
    <location>
        <begin position="1"/>
        <end position="71"/>
    </location>
</feature>
<accession>A0A5C4JJV4</accession>
<dbReference type="EMBL" id="VCKW01000007">
    <property type="protein sequence ID" value="TMR06932.1"/>
    <property type="molecule type" value="Genomic_DNA"/>
</dbReference>
<evidence type="ECO:0000313" key="5">
    <source>
        <dbReference type="Proteomes" id="UP000309174"/>
    </source>
</evidence>
<protein>
    <submittedName>
        <fullName evidence="4">Amidase</fullName>
    </submittedName>
</protein>
<dbReference type="Proteomes" id="UP000309174">
    <property type="component" value="Unassembled WGS sequence"/>
</dbReference>
<dbReference type="SUPFAM" id="SSF75304">
    <property type="entry name" value="Amidase signature (AS) enzymes"/>
    <property type="match status" value="1"/>
</dbReference>
<proteinExistence type="inferred from homology"/>
<dbReference type="AlphaFoldDB" id="A0A5C4JJV4"/>
<sequence length="543" mass="57697">MGPASARYACPGTNPSPPAPRSAGRSPCVSTGGPDEPAPDLRASANPAAGRRRSAGRRRQPDDRKEAVTVANEPRRLAIPPDPICRMSACEIRAAYAAGELSPVEVLEAVLARAERVDPYLSALYWRFDESAWTAAAASERRWLRGTPLSRLDGLPITVKDNMDVPGAPTYLGSRTNLFTRFPAKRDPLVGAFLDRGAVLFAKSTMVETGLFSGSFSALYGPVRNPWNLAKSTGGSTSGGAAAAAAHLGPVHLGTDGGGSLRSPAGGCGCVALKATAQSGPFGHPPGDVPRSSGMRGFISRDVDDHIFVFDEVAGPAGAPRWESLGDLRVGYLPNASADPGVGDVHPVVRAAVEAALDRLSGTVRIEEIPEPIFEGPMWEAAVAAAFARIGRSLDGRPPEFAERLHPVVRETVARARASAGSADQADRVVRELTERFGRRLTSTFERYDLLVLACNYYPSFDAELPWHDECAVIEELAYGWTSGACPHVGWANGGPPSVSIPCGLDRDGVPIGLLLVGRPGLDPEVLWAARRFEERLEFPALF</sequence>
<dbReference type="InterPro" id="IPR036928">
    <property type="entry name" value="AS_sf"/>
</dbReference>
<dbReference type="InterPro" id="IPR023631">
    <property type="entry name" value="Amidase_dom"/>
</dbReference>
<organism evidence="4 5">
    <name type="scientific">Actinomadura soli</name>
    <dbReference type="NCBI Taxonomy" id="2508997"/>
    <lineage>
        <taxon>Bacteria</taxon>
        <taxon>Bacillati</taxon>
        <taxon>Actinomycetota</taxon>
        <taxon>Actinomycetes</taxon>
        <taxon>Streptosporangiales</taxon>
        <taxon>Thermomonosporaceae</taxon>
        <taxon>Actinomadura</taxon>
    </lineage>
</organism>
<comment type="caution">
    <text evidence="4">The sequence shown here is derived from an EMBL/GenBank/DDBJ whole genome shotgun (WGS) entry which is preliminary data.</text>
</comment>
<dbReference type="GO" id="GO:0003824">
    <property type="term" value="F:catalytic activity"/>
    <property type="evidence" value="ECO:0007669"/>
    <property type="project" value="InterPro"/>
</dbReference>
<evidence type="ECO:0000259" key="3">
    <source>
        <dbReference type="Pfam" id="PF01425"/>
    </source>
</evidence>